<gene>
    <name evidence="1" type="ORF">Mag101_03480</name>
</gene>
<evidence type="ECO:0000313" key="1">
    <source>
        <dbReference type="EMBL" id="AQQ66806.1"/>
    </source>
</evidence>
<accession>A0A1Q2M2A8</accession>
<name>A0A1Q2M2A8_9GAMM</name>
<proteinExistence type="predicted"/>
<protein>
    <recommendedName>
        <fullName evidence="3">DUF429 domain-containing protein</fullName>
    </recommendedName>
</protein>
<dbReference type="KEGG" id="maga:Mag101_03480"/>
<evidence type="ECO:0008006" key="3">
    <source>
        <dbReference type="Google" id="ProtNLM"/>
    </source>
</evidence>
<organism evidence="1 2">
    <name type="scientific">Microbulbifer agarilyticus</name>
    <dbReference type="NCBI Taxonomy" id="260552"/>
    <lineage>
        <taxon>Bacteria</taxon>
        <taxon>Pseudomonadati</taxon>
        <taxon>Pseudomonadota</taxon>
        <taxon>Gammaproteobacteria</taxon>
        <taxon>Cellvibrionales</taxon>
        <taxon>Microbulbiferaceae</taxon>
        <taxon>Microbulbifer</taxon>
    </lineage>
</organism>
<keyword evidence="2" id="KW-1185">Reference proteome</keyword>
<dbReference type="RefSeq" id="WP_232325120.1">
    <property type="nucleotide sequence ID" value="NZ_CP019650.1"/>
</dbReference>
<evidence type="ECO:0000313" key="2">
    <source>
        <dbReference type="Proteomes" id="UP000188219"/>
    </source>
</evidence>
<dbReference type="Proteomes" id="UP000188219">
    <property type="component" value="Chromosome"/>
</dbReference>
<sequence length="268" mass="29219">MHTDKDSETLFIGWDVGGWNCDNNANSRDALVVLDRGRNVLGRPWRGNLRAIINEAGSTQAWVRALLDCCGVEPAGDLPPVILAIDTPLGFSQAFQQLVSGGSAAGAINESATNPYLFRYTEQFLFRHGLRPLSPVKDMIGSQATKGMHALARFAPESTVAGVWLGGSELTAFEAYPSACKPSPLVRKLLKDYRTTPAKPAVDEWDMVGYEFGIDHEDKRDALLCALVAWLFHSEPDALCFPDANTPAGEGWIFAPRDGLRDLTDIEA</sequence>
<reference evidence="1" key="1">
    <citation type="submission" date="2017-02" db="EMBL/GenBank/DDBJ databases">
        <title>Genome of Microbulbifer agarilyticus GP101.</title>
        <authorList>
            <person name="Jung J."/>
            <person name="Bae S.S."/>
            <person name="Baek K."/>
        </authorList>
    </citation>
    <scope>NUCLEOTIDE SEQUENCE [LARGE SCALE GENOMIC DNA]</scope>
    <source>
        <strain evidence="1">GP101</strain>
    </source>
</reference>
<dbReference type="AlphaFoldDB" id="A0A1Q2M2A8"/>
<dbReference type="EMBL" id="CP019650">
    <property type="protein sequence ID" value="AQQ66806.1"/>
    <property type="molecule type" value="Genomic_DNA"/>
</dbReference>